<sequence length="242" mass="24157">MSRPLPSDDPAQLGPFRLSARLLETPAGIVFLGEDDQGRQATVAVLRQGAADDAAARDRFKAAILAAVPGGPDADGGAPIVAAQPEGPTPWVAVRYEPGASGGPRPAGAERFLEPVALTGRRRRGPGFVPYWAGRGGPAAAQAAPPAPRAPAPSGPRRLAAAVLALAVLLALLTLLMLMLFACRPQVTAPPPDPPADTMPSSQTPSPSPTPSSPSPTSPAPTSPSPGEPGGTGGPGGIGGDL</sequence>
<keyword evidence="2" id="KW-0812">Transmembrane</keyword>
<accession>D1A2Z7</accession>
<feature type="region of interest" description="Disordered" evidence="1">
    <location>
        <begin position="136"/>
        <end position="155"/>
    </location>
</feature>
<dbReference type="eggNOG" id="COG0515">
    <property type="taxonomic scope" value="Bacteria"/>
</dbReference>
<feature type="compositionally biased region" description="Pro residues" evidence="1">
    <location>
        <begin position="206"/>
        <end position="227"/>
    </location>
</feature>
<reference evidence="3 4" key="1">
    <citation type="journal article" date="2011" name="Stand. Genomic Sci.">
        <title>Complete genome sequence of Thermomonospora curvata type strain (B9).</title>
        <authorList>
            <person name="Chertkov O."/>
            <person name="Sikorski J."/>
            <person name="Nolan M."/>
            <person name="Lapidus A."/>
            <person name="Lucas S."/>
            <person name="Del Rio T.G."/>
            <person name="Tice H."/>
            <person name="Cheng J.F."/>
            <person name="Goodwin L."/>
            <person name="Pitluck S."/>
            <person name="Liolios K."/>
            <person name="Ivanova N."/>
            <person name="Mavromatis K."/>
            <person name="Mikhailova N."/>
            <person name="Ovchinnikova G."/>
            <person name="Pati A."/>
            <person name="Chen A."/>
            <person name="Palaniappan K."/>
            <person name="Djao O.D."/>
            <person name="Land M."/>
            <person name="Hauser L."/>
            <person name="Chang Y.J."/>
            <person name="Jeffries C.D."/>
            <person name="Brettin T."/>
            <person name="Han C."/>
            <person name="Detter J.C."/>
            <person name="Rohde M."/>
            <person name="Goker M."/>
            <person name="Woyke T."/>
            <person name="Bristow J."/>
            <person name="Eisen J.A."/>
            <person name="Markowitz V."/>
            <person name="Hugenholtz P."/>
            <person name="Klenk H.P."/>
            <person name="Kyrpides N.C."/>
        </authorList>
    </citation>
    <scope>NUCLEOTIDE SEQUENCE [LARGE SCALE GENOMIC DNA]</scope>
    <source>
        <strain evidence="4">ATCC 19995 / DSM 43183 / JCM 3096 / KCTC 9072 / NBRC 15933 / NCIMB 10081 / Henssen B9</strain>
    </source>
</reference>
<evidence type="ECO:0000256" key="1">
    <source>
        <dbReference type="SAM" id="MobiDB-lite"/>
    </source>
</evidence>
<dbReference type="KEGG" id="tcu:Tcur_2380"/>
<proteinExistence type="predicted"/>
<dbReference type="STRING" id="471852.Tcur_2380"/>
<dbReference type="HOGENOM" id="CLU_1085579_0_0_11"/>
<evidence type="ECO:0000313" key="4">
    <source>
        <dbReference type="Proteomes" id="UP000001918"/>
    </source>
</evidence>
<dbReference type="AlphaFoldDB" id="D1A2Z7"/>
<keyword evidence="4" id="KW-1185">Reference proteome</keyword>
<organism evidence="3 4">
    <name type="scientific">Thermomonospora curvata (strain ATCC 19995 / DSM 43183 / JCM 3096 / KCTC 9072 / NBRC 15933 / NCIMB 10081 / Henssen B9)</name>
    <dbReference type="NCBI Taxonomy" id="471852"/>
    <lineage>
        <taxon>Bacteria</taxon>
        <taxon>Bacillati</taxon>
        <taxon>Actinomycetota</taxon>
        <taxon>Actinomycetes</taxon>
        <taxon>Streptosporangiales</taxon>
        <taxon>Thermomonosporaceae</taxon>
        <taxon>Thermomonospora</taxon>
    </lineage>
</organism>
<dbReference type="EMBL" id="CP001738">
    <property type="protein sequence ID" value="ACY97945.1"/>
    <property type="molecule type" value="Genomic_DNA"/>
</dbReference>
<protein>
    <recommendedName>
        <fullName evidence="5">Serine/threonine protein kinase</fullName>
    </recommendedName>
</protein>
<name>D1A2Z7_THECD</name>
<evidence type="ECO:0000256" key="2">
    <source>
        <dbReference type="SAM" id="Phobius"/>
    </source>
</evidence>
<dbReference type="OrthoDB" id="3811077at2"/>
<dbReference type="Proteomes" id="UP000001918">
    <property type="component" value="Chromosome"/>
</dbReference>
<feature type="compositionally biased region" description="Pro residues" evidence="1">
    <location>
        <begin position="145"/>
        <end position="154"/>
    </location>
</feature>
<evidence type="ECO:0008006" key="5">
    <source>
        <dbReference type="Google" id="ProtNLM"/>
    </source>
</evidence>
<feature type="compositionally biased region" description="Gly residues" evidence="1">
    <location>
        <begin position="228"/>
        <end position="242"/>
    </location>
</feature>
<keyword evidence="2" id="KW-0472">Membrane</keyword>
<gene>
    <name evidence="3" type="ordered locus">Tcur_2380</name>
</gene>
<feature type="region of interest" description="Disordered" evidence="1">
    <location>
        <begin position="191"/>
        <end position="242"/>
    </location>
</feature>
<keyword evidence="2" id="KW-1133">Transmembrane helix</keyword>
<evidence type="ECO:0000313" key="3">
    <source>
        <dbReference type="EMBL" id="ACY97945.1"/>
    </source>
</evidence>
<feature type="transmembrane region" description="Helical" evidence="2">
    <location>
        <begin position="159"/>
        <end position="182"/>
    </location>
</feature>
<dbReference type="RefSeq" id="WP_012852729.1">
    <property type="nucleotide sequence ID" value="NC_013510.1"/>
</dbReference>